<proteinExistence type="predicted"/>
<comment type="caution">
    <text evidence="1">The sequence shown here is derived from an EMBL/GenBank/DDBJ whole genome shotgun (WGS) entry which is preliminary data.</text>
</comment>
<evidence type="ECO:0000313" key="2">
    <source>
        <dbReference type="Proteomes" id="UP001500074"/>
    </source>
</evidence>
<protein>
    <recommendedName>
        <fullName evidence="3">SDR family oxidoreductase</fullName>
    </recommendedName>
</protein>
<sequence>MQRGGQTEKIARAILWLLSEEAWYTADSFIEVTGGRWTTRRGHPLLGCRHSTRIRRLPCPSLCSIGASR</sequence>
<accession>A0ABP9QXX8</accession>
<dbReference type="EMBL" id="BAABKI010000002">
    <property type="protein sequence ID" value="GAA5169011.1"/>
    <property type="molecule type" value="Genomic_DNA"/>
</dbReference>
<gene>
    <name evidence="1" type="ORF">GCM10023342_00100</name>
</gene>
<keyword evidence="2" id="KW-1185">Reference proteome</keyword>
<reference evidence="2" key="1">
    <citation type="journal article" date="2019" name="Int. J. Syst. Evol. Microbiol.">
        <title>The Global Catalogue of Microorganisms (GCM) 10K type strain sequencing project: providing services to taxonomists for standard genome sequencing and annotation.</title>
        <authorList>
            <consortium name="The Broad Institute Genomics Platform"/>
            <consortium name="The Broad Institute Genome Sequencing Center for Infectious Disease"/>
            <person name="Wu L."/>
            <person name="Ma J."/>
        </authorList>
    </citation>
    <scope>NUCLEOTIDE SEQUENCE [LARGE SCALE GENOMIC DNA]</scope>
    <source>
        <strain evidence="2">JCM 18472</strain>
    </source>
</reference>
<name>A0ABP9QXX8_9GAMM</name>
<organism evidence="1 2">
    <name type="scientific">Modicisalibacter zincidurans</name>
    <dbReference type="NCBI Taxonomy" id="1178777"/>
    <lineage>
        <taxon>Bacteria</taxon>
        <taxon>Pseudomonadati</taxon>
        <taxon>Pseudomonadota</taxon>
        <taxon>Gammaproteobacteria</taxon>
        <taxon>Oceanospirillales</taxon>
        <taxon>Halomonadaceae</taxon>
        <taxon>Modicisalibacter</taxon>
    </lineage>
</organism>
<evidence type="ECO:0008006" key="3">
    <source>
        <dbReference type="Google" id="ProtNLM"/>
    </source>
</evidence>
<dbReference type="Proteomes" id="UP001500074">
    <property type="component" value="Unassembled WGS sequence"/>
</dbReference>
<evidence type="ECO:0000313" key="1">
    <source>
        <dbReference type="EMBL" id="GAA5169011.1"/>
    </source>
</evidence>